<dbReference type="Gene3D" id="3.30.420.10">
    <property type="entry name" value="Ribonuclease H-like superfamily/Ribonuclease H"/>
    <property type="match status" value="1"/>
</dbReference>
<dbReference type="NCBIfam" id="TIGR00228">
    <property type="entry name" value="ruvC"/>
    <property type="match status" value="1"/>
</dbReference>
<dbReference type="PRINTS" id="PR00696">
    <property type="entry name" value="RSOLVASERUVC"/>
</dbReference>
<evidence type="ECO:0000256" key="7">
    <source>
        <dbReference type="ARBA" id="ARBA00022801"/>
    </source>
</evidence>
<proteinExistence type="inferred from homology"/>
<keyword evidence="9" id="KW-0238">DNA-binding</keyword>
<dbReference type="GO" id="GO:0046872">
    <property type="term" value="F:metal ion binding"/>
    <property type="evidence" value="ECO:0007669"/>
    <property type="project" value="UniProtKB-KW"/>
</dbReference>
<dbReference type="GO" id="GO:0006281">
    <property type="term" value="P:DNA repair"/>
    <property type="evidence" value="ECO:0007669"/>
    <property type="project" value="UniProtKB-KW"/>
</dbReference>
<accession>A0A8S4BV23</accession>
<dbReference type="HAMAP" id="MF_00034">
    <property type="entry name" value="RuvC"/>
    <property type="match status" value="1"/>
</dbReference>
<keyword evidence="4" id="KW-0479">Metal-binding</keyword>
<dbReference type="GO" id="GO:0003677">
    <property type="term" value="F:DNA binding"/>
    <property type="evidence" value="ECO:0007669"/>
    <property type="project" value="UniProtKB-KW"/>
</dbReference>
<dbReference type="InterPro" id="IPR002176">
    <property type="entry name" value="X-over_junc_endoDNase_RuvC"/>
</dbReference>
<keyword evidence="2" id="KW-0963">Cytoplasm</keyword>
<keyword evidence="10" id="KW-0233">DNA recombination</keyword>
<protein>
    <submittedName>
        <fullName evidence="12">Crossover junction endodeoxyribonuclease RuvC</fullName>
    </submittedName>
</protein>
<dbReference type="FunFam" id="3.30.420.10:FF:000002">
    <property type="entry name" value="Crossover junction endodeoxyribonuclease RuvC"/>
    <property type="match status" value="1"/>
</dbReference>
<keyword evidence="7" id="KW-0378">Hydrolase</keyword>
<dbReference type="Proteomes" id="UP000837675">
    <property type="component" value="Unassembled WGS sequence"/>
</dbReference>
<gene>
    <name evidence="12" type="ORF">MHYMCMPASI_00649</name>
</gene>
<evidence type="ECO:0000256" key="10">
    <source>
        <dbReference type="ARBA" id="ARBA00023172"/>
    </source>
</evidence>
<keyword evidence="13" id="KW-1185">Reference proteome</keyword>
<dbReference type="GO" id="GO:0006310">
    <property type="term" value="P:DNA recombination"/>
    <property type="evidence" value="ECO:0007669"/>
    <property type="project" value="UniProtKB-KW"/>
</dbReference>
<evidence type="ECO:0000313" key="13">
    <source>
        <dbReference type="Proteomes" id="UP000837675"/>
    </source>
</evidence>
<dbReference type="EMBL" id="CAJVAF010000293">
    <property type="protein sequence ID" value="CAG7592970.1"/>
    <property type="molecule type" value="Genomic_DNA"/>
</dbReference>
<sequence length="158" mass="17207">MTITKILGIDPGLSKTGWGLILLDRGQQLYLNCGSIHTSTSEQLPNRLLKIFNSIKELVSTHQPDFVALEETYVNTNSKSSLHLAHARAAAMLAIAQCNLTIIPYQAKTVKKVVTGNGGADKEQVAKMLKLRLSGLDETNDKDAIDALALAFCHSNYI</sequence>
<evidence type="ECO:0000256" key="5">
    <source>
        <dbReference type="ARBA" id="ARBA00022759"/>
    </source>
</evidence>
<evidence type="ECO:0000313" key="12">
    <source>
        <dbReference type="EMBL" id="CAG7592970.1"/>
    </source>
</evidence>
<comment type="similarity">
    <text evidence="1">Belongs to the RuvC family.</text>
</comment>
<dbReference type="CDD" id="cd16962">
    <property type="entry name" value="RuvC"/>
    <property type="match status" value="1"/>
</dbReference>
<dbReference type="GO" id="GO:0004520">
    <property type="term" value="F:DNA endonuclease activity"/>
    <property type="evidence" value="ECO:0007669"/>
    <property type="project" value="InterPro"/>
</dbReference>
<evidence type="ECO:0000256" key="2">
    <source>
        <dbReference type="ARBA" id="ARBA00022490"/>
    </source>
</evidence>
<reference evidence="12" key="1">
    <citation type="submission" date="2021-06" db="EMBL/GenBank/DDBJ databases">
        <authorList>
            <person name="Nardi T."/>
            <person name="Nardi T."/>
        </authorList>
    </citation>
    <scope>NUCLEOTIDE SEQUENCE</scope>
</reference>
<keyword evidence="6" id="KW-0227">DNA damage</keyword>
<evidence type="ECO:0000256" key="6">
    <source>
        <dbReference type="ARBA" id="ARBA00022763"/>
    </source>
</evidence>
<dbReference type="InterPro" id="IPR036397">
    <property type="entry name" value="RNaseH_sf"/>
</dbReference>
<name>A0A8S4BV23_9ACAR</name>
<dbReference type="GO" id="GO:0016787">
    <property type="term" value="F:hydrolase activity"/>
    <property type="evidence" value="ECO:0007669"/>
    <property type="project" value="UniProtKB-KW"/>
</dbReference>
<dbReference type="PANTHER" id="PTHR30194:SF3">
    <property type="entry name" value="CROSSOVER JUNCTION ENDODEOXYRIBONUCLEASE RUVC"/>
    <property type="match status" value="1"/>
</dbReference>
<dbReference type="PANTHER" id="PTHR30194">
    <property type="entry name" value="CROSSOVER JUNCTION ENDODEOXYRIBONUCLEASE RUVC"/>
    <property type="match status" value="1"/>
</dbReference>
<keyword evidence="8" id="KW-0460">Magnesium</keyword>
<organism evidence="12 13">
    <name type="scientific">Hyalomma marginatum</name>
    <dbReference type="NCBI Taxonomy" id="34627"/>
    <lineage>
        <taxon>Eukaryota</taxon>
        <taxon>Metazoa</taxon>
        <taxon>Ecdysozoa</taxon>
        <taxon>Arthropoda</taxon>
        <taxon>Chelicerata</taxon>
        <taxon>Arachnida</taxon>
        <taxon>Acari</taxon>
        <taxon>Parasitiformes</taxon>
        <taxon>Ixodida</taxon>
        <taxon>Ixodoidea</taxon>
        <taxon>Ixodidae</taxon>
        <taxon>Hyalomminae</taxon>
        <taxon>Hyalomma</taxon>
    </lineage>
</organism>
<evidence type="ECO:0000256" key="11">
    <source>
        <dbReference type="ARBA" id="ARBA00023204"/>
    </source>
</evidence>
<keyword evidence="3" id="KW-0540">Nuclease</keyword>
<evidence type="ECO:0000256" key="3">
    <source>
        <dbReference type="ARBA" id="ARBA00022722"/>
    </source>
</evidence>
<keyword evidence="11" id="KW-0234">DNA repair</keyword>
<dbReference type="Pfam" id="PF02075">
    <property type="entry name" value="RuvC"/>
    <property type="match status" value="1"/>
</dbReference>
<comment type="caution">
    <text evidence="12">The sequence shown here is derived from an EMBL/GenBank/DDBJ whole genome shotgun (WGS) entry which is preliminary data.</text>
</comment>
<dbReference type="InterPro" id="IPR012337">
    <property type="entry name" value="RNaseH-like_sf"/>
</dbReference>
<evidence type="ECO:0000256" key="4">
    <source>
        <dbReference type="ARBA" id="ARBA00022723"/>
    </source>
</evidence>
<evidence type="ECO:0000256" key="8">
    <source>
        <dbReference type="ARBA" id="ARBA00022842"/>
    </source>
</evidence>
<keyword evidence="5" id="KW-0255">Endonuclease</keyword>
<dbReference type="AlphaFoldDB" id="A0A8S4BV23"/>
<dbReference type="SUPFAM" id="SSF53098">
    <property type="entry name" value="Ribonuclease H-like"/>
    <property type="match status" value="1"/>
</dbReference>
<evidence type="ECO:0000256" key="1">
    <source>
        <dbReference type="ARBA" id="ARBA00009518"/>
    </source>
</evidence>
<evidence type="ECO:0000256" key="9">
    <source>
        <dbReference type="ARBA" id="ARBA00023125"/>
    </source>
</evidence>